<feature type="non-terminal residue" evidence="1">
    <location>
        <position position="13"/>
    </location>
</feature>
<protein>
    <submittedName>
        <fullName evidence="1">Uncharacterized protein</fullName>
    </submittedName>
</protein>
<accession>A0A818WE97</accession>
<reference evidence="1" key="1">
    <citation type="submission" date="2021-02" db="EMBL/GenBank/DDBJ databases">
        <authorList>
            <person name="Nowell W R."/>
        </authorList>
    </citation>
    <scope>NUCLEOTIDE SEQUENCE</scope>
</reference>
<dbReference type="EMBL" id="CAJOBF010000013">
    <property type="protein sequence ID" value="CAF3723099.1"/>
    <property type="molecule type" value="Genomic_DNA"/>
</dbReference>
<sequence length="13" mass="1599">MDMTNREVDFLDI</sequence>
<evidence type="ECO:0000313" key="1">
    <source>
        <dbReference type="EMBL" id="CAF3723099.1"/>
    </source>
</evidence>
<comment type="caution">
    <text evidence="1">The sequence shown here is derived from an EMBL/GenBank/DDBJ whole genome shotgun (WGS) entry which is preliminary data.</text>
</comment>
<organism evidence="1 2">
    <name type="scientific">Rotaria magnacalcarata</name>
    <dbReference type="NCBI Taxonomy" id="392030"/>
    <lineage>
        <taxon>Eukaryota</taxon>
        <taxon>Metazoa</taxon>
        <taxon>Spiralia</taxon>
        <taxon>Gnathifera</taxon>
        <taxon>Rotifera</taxon>
        <taxon>Eurotatoria</taxon>
        <taxon>Bdelloidea</taxon>
        <taxon>Philodinida</taxon>
        <taxon>Philodinidae</taxon>
        <taxon>Rotaria</taxon>
    </lineage>
</organism>
<evidence type="ECO:0000313" key="2">
    <source>
        <dbReference type="Proteomes" id="UP000663842"/>
    </source>
</evidence>
<dbReference type="Proteomes" id="UP000663842">
    <property type="component" value="Unassembled WGS sequence"/>
</dbReference>
<gene>
    <name evidence="1" type="ORF">UXM345_LOCUS334</name>
</gene>
<name>A0A818WE97_9BILA</name>
<proteinExistence type="predicted"/>